<keyword evidence="8 9" id="KW-0456">Lyase</keyword>
<comment type="subcellular location">
    <subcellularLocation>
        <location evidence="9">Cytoplasm</location>
    </subcellularLocation>
    <subcellularLocation>
        <location evidence="9">Secreted</location>
    </subcellularLocation>
    <subcellularLocation>
        <location evidence="9">Cell surface</location>
    </subcellularLocation>
    <text evidence="9">Fractions of enolase are present in both the cytoplasm and on the cell surface.</text>
</comment>
<dbReference type="HAMAP" id="MF_00318">
    <property type="entry name" value="Enolase"/>
    <property type="match status" value="1"/>
</dbReference>
<feature type="binding site" evidence="9">
    <location>
        <position position="345"/>
    </location>
    <ligand>
        <name>(2R)-2-phosphoglycerate</name>
        <dbReference type="ChEBI" id="CHEBI:58289"/>
    </ligand>
</feature>
<dbReference type="InterPro" id="IPR029017">
    <property type="entry name" value="Enolase-like_N"/>
</dbReference>
<dbReference type="Gene3D" id="3.30.390.10">
    <property type="entry name" value="Enolase-like, N-terminal domain"/>
    <property type="match status" value="1"/>
</dbReference>
<feature type="active site" description="Proton acceptor" evidence="9 10">
    <location>
        <position position="316"/>
    </location>
</feature>
<evidence type="ECO:0000259" key="13">
    <source>
        <dbReference type="SMART" id="SM01192"/>
    </source>
</evidence>
<dbReference type="PANTHER" id="PTHR11902">
    <property type="entry name" value="ENOLASE"/>
    <property type="match status" value="1"/>
</dbReference>
<name>A0A1G2K9B5_9BACT</name>
<gene>
    <name evidence="9" type="primary">eno</name>
    <name evidence="15" type="ORF">A2847_00365</name>
</gene>
<feature type="binding site" evidence="9">
    <location>
        <position position="316"/>
    </location>
    <ligand>
        <name>(2R)-2-phosphoglycerate</name>
        <dbReference type="ChEBI" id="CHEBI:58289"/>
    </ligand>
</feature>
<dbReference type="GO" id="GO:0000015">
    <property type="term" value="C:phosphopyruvate hydratase complex"/>
    <property type="evidence" value="ECO:0007669"/>
    <property type="project" value="InterPro"/>
</dbReference>
<comment type="pathway">
    <text evidence="1 9">Carbohydrate degradation; glycolysis; pyruvate from D-glyceraldehyde 3-phosphate: step 4/5.</text>
</comment>
<dbReference type="InterPro" id="IPR020809">
    <property type="entry name" value="Enolase_CS"/>
</dbReference>
<feature type="binding site" evidence="9">
    <location>
        <position position="346"/>
    </location>
    <ligand>
        <name>(2R)-2-phosphoglycerate</name>
        <dbReference type="ChEBI" id="CHEBI:58289"/>
    </ligand>
</feature>
<dbReference type="AlphaFoldDB" id="A0A1G2K9B5"/>
<dbReference type="Gene3D" id="3.20.20.120">
    <property type="entry name" value="Enolase-like C-terminal domain"/>
    <property type="match status" value="1"/>
</dbReference>
<dbReference type="EMBL" id="MHQD01000025">
    <property type="protein sequence ID" value="OGZ95975.1"/>
    <property type="molecule type" value="Genomic_DNA"/>
</dbReference>
<reference evidence="15 16" key="1">
    <citation type="journal article" date="2016" name="Nat. Commun.">
        <title>Thousands of microbial genomes shed light on interconnected biogeochemical processes in an aquifer system.</title>
        <authorList>
            <person name="Anantharaman K."/>
            <person name="Brown C.T."/>
            <person name="Hug L.A."/>
            <person name="Sharon I."/>
            <person name="Castelle C.J."/>
            <person name="Probst A.J."/>
            <person name="Thomas B.C."/>
            <person name="Singh A."/>
            <person name="Wilkins M.J."/>
            <person name="Karaoz U."/>
            <person name="Brodie E.L."/>
            <person name="Williams K.H."/>
            <person name="Hubbard S.S."/>
            <person name="Banfield J.F."/>
        </authorList>
    </citation>
    <scope>NUCLEOTIDE SEQUENCE [LARGE SCALE GENOMIC DNA]</scope>
</reference>
<comment type="catalytic activity">
    <reaction evidence="9">
        <text>(2R)-2-phosphoglycerate = phosphoenolpyruvate + H2O</text>
        <dbReference type="Rhea" id="RHEA:10164"/>
        <dbReference type="ChEBI" id="CHEBI:15377"/>
        <dbReference type="ChEBI" id="CHEBI:58289"/>
        <dbReference type="ChEBI" id="CHEBI:58702"/>
        <dbReference type="EC" id="4.2.1.11"/>
    </reaction>
</comment>
<dbReference type="SFLD" id="SFLDG00178">
    <property type="entry name" value="enolase"/>
    <property type="match status" value="1"/>
</dbReference>
<comment type="similarity">
    <text evidence="2 9">Belongs to the enolase family.</text>
</comment>
<feature type="binding site" evidence="11">
    <location>
        <position position="264"/>
    </location>
    <ligand>
        <name>substrate</name>
    </ligand>
</feature>
<feature type="binding site" evidence="9 12">
    <location>
        <position position="234"/>
    </location>
    <ligand>
        <name>Mg(2+)</name>
        <dbReference type="ChEBI" id="CHEBI:18420"/>
    </ligand>
</feature>
<evidence type="ECO:0000313" key="16">
    <source>
        <dbReference type="Proteomes" id="UP000178574"/>
    </source>
</evidence>
<evidence type="ECO:0000256" key="9">
    <source>
        <dbReference type="HAMAP-Rule" id="MF_00318"/>
    </source>
</evidence>
<feature type="binding site" evidence="9 12">
    <location>
        <position position="291"/>
    </location>
    <ligand>
        <name>Mg(2+)</name>
        <dbReference type="ChEBI" id="CHEBI:18420"/>
    </ligand>
</feature>
<evidence type="ECO:0000256" key="6">
    <source>
        <dbReference type="ARBA" id="ARBA00022842"/>
    </source>
</evidence>
<evidence type="ECO:0000256" key="1">
    <source>
        <dbReference type="ARBA" id="ARBA00005031"/>
    </source>
</evidence>
<feature type="binding site" evidence="11">
    <location>
        <position position="291"/>
    </location>
    <ligand>
        <name>substrate</name>
    </ligand>
</feature>
<feature type="active site" description="Proton donor" evidence="9 10">
    <location>
        <position position="199"/>
    </location>
</feature>
<dbReference type="SMART" id="SM01193">
    <property type="entry name" value="Enolase_N"/>
    <property type="match status" value="1"/>
</dbReference>
<organism evidence="15 16">
    <name type="scientific">Candidatus Sungbacteria bacterium RIFCSPHIGHO2_01_FULL_50_25</name>
    <dbReference type="NCBI Taxonomy" id="1802265"/>
    <lineage>
        <taxon>Bacteria</taxon>
        <taxon>Candidatus Sungiibacteriota</taxon>
    </lineage>
</organism>
<feature type="domain" description="Enolase N-terminal" evidence="14">
    <location>
        <begin position="4"/>
        <end position="123"/>
    </location>
</feature>
<evidence type="ECO:0000256" key="5">
    <source>
        <dbReference type="ARBA" id="ARBA00022525"/>
    </source>
</evidence>
<dbReference type="GO" id="GO:0009986">
    <property type="term" value="C:cell surface"/>
    <property type="evidence" value="ECO:0007669"/>
    <property type="project" value="UniProtKB-SubCell"/>
</dbReference>
<feature type="binding site" evidence="9">
    <location>
        <position position="367"/>
    </location>
    <ligand>
        <name>(2R)-2-phosphoglycerate</name>
        <dbReference type="ChEBI" id="CHEBI:58289"/>
    </ligand>
</feature>
<dbReference type="PRINTS" id="PR00148">
    <property type="entry name" value="ENOLASE"/>
</dbReference>
<feature type="binding site" evidence="11">
    <location>
        <position position="157"/>
    </location>
    <ligand>
        <name>substrate</name>
    </ligand>
</feature>
<evidence type="ECO:0000256" key="7">
    <source>
        <dbReference type="ARBA" id="ARBA00023152"/>
    </source>
</evidence>
<dbReference type="GO" id="GO:0006096">
    <property type="term" value="P:glycolytic process"/>
    <property type="evidence" value="ECO:0007669"/>
    <property type="project" value="UniProtKB-UniRule"/>
</dbReference>
<dbReference type="SMART" id="SM01192">
    <property type="entry name" value="Enolase_C"/>
    <property type="match status" value="1"/>
</dbReference>
<protein>
    <recommendedName>
        <fullName evidence="4 9">Enolase</fullName>
        <ecNumber evidence="3 9">4.2.1.11</ecNumber>
    </recommendedName>
    <alternativeName>
        <fullName evidence="9">2-phospho-D-glycerate hydro-lyase</fullName>
    </alternativeName>
    <alternativeName>
        <fullName evidence="9">2-phosphoglycerate dehydratase</fullName>
    </alternativeName>
</protein>
<evidence type="ECO:0000313" key="15">
    <source>
        <dbReference type="EMBL" id="OGZ95975.1"/>
    </source>
</evidence>
<feature type="binding site" evidence="11">
    <location>
        <position position="367"/>
    </location>
    <ligand>
        <name>substrate</name>
    </ligand>
</feature>
<dbReference type="EC" id="4.2.1.11" evidence="3 9"/>
<feature type="binding site" evidence="9">
    <location>
        <position position="156"/>
    </location>
    <ligand>
        <name>(2R)-2-phosphoglycerate</name>
        <dbReference type="ChEBI" id="CHEBI:58289"/>
    </ligand>
</feature>
<dbReference type="InterPro" id="IPR020811">
    <property type="entry name" value="Enolase_N"/>
</dbReference>
<evidence type="ECO:0000256" key="12">
    <source>
        <dbReference type="PIRSR" id="PIRSR001400-3"/>
    </source>
</evidence>
<comment type="function">
    <text evidence="9">Catalyzes the reversible conversion of 2-phosphoglycerate (2-PG) into phosphoenolpyruvate (PEP). It is essential for the degradation of carbohydrates via glycolysis.</text>
</comment>
<dbReference type="SFLD" id="SFLDS00001">
    <property type="entry name" value="Enolase"/>
    <property type="match status" value="1"/>
</dbReference>
<dbReference type="GO" id="GO:0000287">
    <property type="term" value="F:magnesium ion binding"/>
    <property type="evidence" value="ECO:0007669"/>
    <property type="project" value="UniProtKB-UniRule"/>
</dbReference>
<dbReference type="GO" id="GO:0004634">
    <property type="term" value="F:phosphopyruvate hydratase activity"/>
    <property type="evidence" value="ECO:0007669"/>
    <property type="project" value="UniProtKB-UniRule"/>
</dbReference>
<keyword evidence="5 9" id="KW-0964">Secreted</keyword>
<dbReference type="Pfam" id="PF00113">
    <property type="entry name" value="Enolase_C"/>
    <property type="match status" value="2"/>
</dbReference>
<dbReference type="Pfam" id="PF03952">
    <property type="entry name" value="Enolase_N"/>
    <property type="match status" value="1"/>
</dbReference>
<evidence type="ECO:0000256" key="4">
    <source>
        <dbReference type="ARBA" id="ARBA00017068"/>
    </source>
</evidence>
<keyword evidence="6 9" id="KW-0460">Magnesium</keyword>
<dbReference type="PIRSF" id="PIRSF001400">
    <property type="entry name" value="Enolase"/>
    <property type="match status" value="1"/>
</dbReference>
<comment type="cofactor">
    <cofactor evidence="9">
        <name>Mg(2+)</name>
        <dbReference type="ChEBI" id="CHEBI:18420"/>
    </cofactor>
    <text evidence="9">Binds a second Mg(2+) ion via substrate during catalysis.</text>
</comment>
<dbReference type="SUPFAM" id="SSF51604">
    <property type="entry name" value="Enolase C-terminal domain-like"/>
    <property type="match status" value="1"/>
</dbReference>
<feature type="domain" description="Enolase C-terminal TIM barrel" evidence="13">
    <location>
        <begin position="132"/>
        <end position="391"/>
    </location>
</feature>
<feature type="binding site" evidence="9 12">
    <location>
        <position position="264"/>
    </location>
    <ligand>
        <name>Mg(2+)</name>
        <dbReference type="ChEBI" id="CHEBI:18420"/>
    </ligand>
</feature>
<keyword evidence="7 9" id="KW-0324">Glycolysis</keyword>
<dbReference type="GO" id="GO:0005576">
    <property type="term" value="C:extracellular region"/>
    <property type="evidence" value="ECO:0007669"/>
    <property type="project" value="UniProtKB-SubCell"/>
</dbReference>
<dbReference type="SFLD" id="SFLDF00002">
    <property type="entry name" value="enolase"/>
    <property type="match status" value="1"/>
</dbReference>
<comment type="caution">
    <text evidence="15">The sequence shown here is derived from an EMBL/GenBank/DDBJ whole genome shotgun (WGS) entry which is preliminary data.</text>
</comment>
<feature type="binding site" evidence="11">
    <location>
        <begin position="343"/>
        <end position="346"/>
    </location>
    <ligand>
        <name>substrate</name>
    </ligand>
</feature>
<evidence type="ECO:0000259" key="14">
    <source>
        <dbReference type="SMART" id="SM01193"/>
    </source>
</evidence>
<comment type="cofactor">
    <cofactor evidence="12">
        <name>Mg(2+)</name>
        <dbReference type="ChEBI" id="CHEBI:18420"/>
    </cofactor>
    <text evidence="12">Mg(2+) is required for catalysis and for stabilizing the dimer.</text>
</comment>
<keyword evidence="9" id="KW-0963">Cytoplasm</keyword>
<accession>A0A1G2K9B5</accession>
<evidence type="ECO:0000256" key="11">
    <source>
        <dbReference type="PIRSR" id="PIRSR001400-2"/>
    </source>
</evidence>
<dbReference type="UniPathway" id="UPA00109">
    <property type="reaction ID" value="UER00187"/>
</dbReference>
<sequence length="392" mass="42781">MIPISKIKARAILDSRGEWTIEALVTLSDGSTFPASVPQGKSIGSYEAHNVSAARARRAIERIISPRLKGENPCNQKAIDGILISLDGTPQKSRLGANAILAVSIAVARAGAAYLDIPLWKHLRTIGRFRTPHAPPRLYINVINGGLHAGNSIRFQEYLVIPRAKTIVRSIEIGCAVYRALGDYVEKQKGASARNIGDEGGYAPNFTDDLEPFRAIRAAARAAGFSQKIDLGLDAAASNIEASEKSLHAVYRKMIGKYGLWYLEDPFGENEWEAFAALAKDQRVKTRIAGDDLTVTNIKRMMEAKLKNSINAVIIKPNQIGTVTEAIRAVRFAKKAGWLVVASHRSGETNDDFIADFAYGAGADGIKLGAPARGERTAKYNRLLEIERFEKK</sequence>
<evidence type="ECO:0000256" key="8">
    <source>
        <dbReference type="ARBA" id="ARBA00023239"/>
    </source>
</evidence>
<evidence type="ECO:0000256" key="3">
    <source>
        <dbReference type="ARBA" id="ARBA00012058"/>
    </source>
</evidence>
<proteinExistence type="inferred from homology"/>
<evidence type="ECO:0000256" key="10">
    <source>
        <dbReference type="PIRSR" id="PIRSR001400-1"/>
    </source>
</evidence>
<dbReference type="PANTHER" id="PTHR11902:SF1">
    <property type="entry name" value="ENOLASE"/>
    <property type="match status" value="1"/>
</dbReference>
<dbReference type="InterPro" id="IPR000941">
    <property type="entry name" value="Enolase"/>
</dbReference>
<feature type="binding site" evidence="11">
    <location>
        <position position="148"/>
    </location>
    <ligand>
        <name>substrate</name>
    </ligand>
</feature>
<dbReference type="InterPro" id="IPR020810">
    <property type="entry name" value="Enolase_C"/>
</dbReference>
<dbReference type="InterPro" id="IPR036849">
    <property type="entry name" value="Enolase-like_C_sf"/>
</dbReference>
<keyword evidence="9 12" id="KW-0479">Metal-binding</keyword>
<dbReference type="SUPFAM" id="SSF54826">
    <property type="entry name" value="Enolase N-terminal domain-like"/>
    <property type="match status" value="1"/>
</dbReference>
<dbReference type="PROSITE" id="PS00164">
    <property type="entry name" value="ENOLASE"/>
    <property type="match status" value="1"/>
</dbReference>
<dbReference type="Proteomes" id="UP000178574">
    <property type="component" value="Unassembled WGS sequence"/>
</dbReference>
<evidence type="ECO:0000256" key="2">
    <source>
        <dbReference type="ARBA" id="ARBA00009604"/>
    </source>
</evidence>